<evidence type="ECO:0000256" key="2">
    <source>
        <dbReference type="ARBA" id="ARBA00023163"/>
    </source>
</evidence>
<protein>
    <submittedName>
        <fullName evidence="5">Zf-HC2 domain-containing protein</fullName>
    </submittedName>
</protein>
<feature type="domain" description="Putative zinc-finger" evidence="4">
    <location>
        <begin position="13"/>
        <end position="37"/>
    </location>
</feature>
<dbReference type="RefSeq" id="WP_251916658.1">
    <property type="nucleotide sequence ID" value="NZ_JAMRXG010000015.1"/>
</dbReference>
<sequence>MTDDEYATWDAPYVLGTLERNERLAYEAHLAICPRCRDAVGELAGLPGLLGRVDAEVALALVDPSRGEPDGARVAEVATKSPDLLPLLAHRTRAQRRRGRLLAVGGAVAAAAAAVIIAVPITATVTQHSASPATQHIVAERQLEPVAATPVSASFKVIDAGGKATVEMSCRYAPGGLPYQAGFELWATSRTGGSAKLMGWSAGPGEALTMTRTTELAPDQIASLEVRTGGGATILRATL</sequence>
<dbReference type="Gene3D" id="1.10.10.1320">
    <property type="entry name" value="Anti-sigma factor, zinc-finger domain"/>
    <property type="match status" value="1"/>
</dbReference>
<reference evidence="5" key="1">
    <citation type="submission" date="2022-06" db="EMBL/GenBank/DDBJ databases">
        <title>Novel species in genus nocardia.</title>
        <authorList>
            <person name="Li F."/>
        </authorList>
    </citation>
    <scope>NUCLEOTIDE SEQUENCE</scope>
    <source>
        <strain evidence="5">CDC141</strain>
    </source>
</reference>
<keyword evidence="3" id="KW-0472">Membrane</keyword>
<dbReference type="InterPro" id="IPR027383">
    <property type="entry name" value="Znf_put"/>
</dbReference>
<keyword evidence="2" id="KW-0804">Transcription</keyword>
<gene>
    <name evidence="5" type="ORF">NDR86_28755</name>
</gene>
<keyword evidence="1" id="KW-0805">Transcription regulation</keyword>
<name>A0A9X2EBX6_9NOCA</name>
<keyword evidence="3" id="KW-0812">Transmembrane</keyword>
<organism evidence="5 6">
    <name type="scientific">Nocardia pulmonis</name>
    <dbReference type="NCBI Taxonomy" id="2951408"/>
    <lineage>
        <taxon>Bacteria</taxon>
        <taxon>Bacillati</taxon>
        <taxon>Actinomycetota</taxon>
        <taxon>Actinomycetes</taxon>
        <taxon>Mycobacteriales</taxon>
        <taxon>Nocardiaceae</taxon>
        <taxon>Nocardia</taxon>
    </lineage>
</organism>
<dbReference type="Proteomes" id="UP001139157">
    <property type="component" value="Unassembled WGS sequence"/>
</dbReference>
<dbReference type="Pfam" id="PF13490">
    <property type="entry name" value="zf-HC2"/>
    <property type="match status" value="1"/>
</dbReference>
<dbReference type="EMBL" id="JAMRXG010000015">
    <property type="protein sequence ID" value="MCM6777485.1"/>
    <property type="molecule type" value="Genomic_DNA"/>
</dbReference>
<keyword evidence="3" id="KW-1133">Transmembrane helix</keyword>
<comment type="caution">
    <text evidence="5">The sequence shown here is derived from an EMBL/GenBank/DDBJ whole genome shotgun (WGS) entry which is preliminary data.</text>
</comment>
<proteinExistence type="predicted"/>
<evidence type="ECO:0000313" key="5">
    <source>
        <dbReference type="EMBL" id="MCM6777485.1"/>
    </source>
</evidence>
<feature type="transmembrane region" description="Helical" evidence="3">
    <location>
        <begin position="101"/>
        <end position="121"/>
    </location>
</feature>
<evidence type="ECO:0000259" key="4">
    <source>
        <dbReference type="Pfam" id="PF13490"/>
    </source>
</evidence>
<evidence type="ECO:0000256" key="1">
    <source>
        <dbReference type="ARBA" id="ARBA00023015"/>
    </source>
</evidence>
<accession>A0A9X2EBX6</accession>
<dbReference type="InterPro" id="IPR041916">
    <property type="entry name" value="Anti_sigma_zinc_sf"/>
</dbReference>
<evidence type="ECO:0000313" key="6">
    <source>
        <dbReference type="Proteomes" id="UP001139157"/>
    </source>
</evidence>
<keyword evidence="6" id="KW-1185">Reference proteome</keyword>
<dbReference type="AlphaFoldDB" id="A0A9X2EBX6"/>
<evidence type="ECO:0000256" key="3">
    <source>
        <dbReference type="SAM" id="Phobius"/>
    </source>
</evidence>